<dbReference type="RefSeq" id="WP_289162762.1">
    <property type="nucleotide sequence ID" value="NZ_JASZZN010000004.1"/>
</dbReference>
<evidence type="ECO:0008006" key="3">
    <source>
        <dbReference type="Google" id="ProtNLM"/>
    </source>
</evidence>
<evidence type="ECO:0000313" key="1">
    <source>
        <dbReference type="EMBL" id="MDM4015285.1"/>
    </source>
</evidence>
<organism evidence="1 2">
    <name type="scientific">Roseiconus lacunae</name>
    <dbReference type="NCBI Taxonomy" id="2605694"/>
    <lineage>
        <taxon>Bacteria</taxon>
        <taxon>Pseudomonadati</taxon>
        <taxon>Planctomycetota</taxon>
        <taxon>Planctomycetia</taxon>
        <taxon>Pirellulales</taxon>
        <taxon>Pirellulaceae</taxon>
        <taxon>Roseiconus</taxon>
    </lineage>
</organism>
<dbReference type="Proteomes" id="UP001239462">
    <property type="component" value="Unassembled WGS sequence"/>
</dbReference>
<sequence length="258" mass="29167">MLQTATQPRLKMPPVPFFTIAMASKLTGCRRLTIAKWVDRGVIKSHRVKGWPFAVIHVDQLDDIKELKAKRLQGRRTKPDSSSMPTGLVPIEDAAKFIGTSYQHLSNLGRQRWIKLVQSDGRLFVRNSDLESARVRFYAEPLPGDPTPEEITQRCKEVRQQRCRRSDAQDDHVAQLILDVLSQGAMTLGRLHPAVGLHKEFHKMLARLIESGRVIKSTFGVPLYAIAGSDPSLESSDAILHRFRRRACDRGRRRCVAA</sequence>
<keyword evidence="2" id="KW-1185">Reference proteome</keyword>
<proteinExistence type="predicted"/>
<comment type="caution">
    <text evidence="1">The sequence shown here is derived from an EMBL/GenBank/DDBJ whole genome shotgun (WGS) entry which is preliminary data.</text>
</comment>
<evidence type="ECO:0000313" key="2">
    <source>
        <dbReference type="Proteomes" id="UP001239462"/>
    </source>
</evidence>
<accession>A0ABT7PFM1</accession>
<dbReference type="EMBL" id="JASZZN010000004">
    <property type="protein sequence ID" value="MDM4015285.1"/>
    <property type="molecule type" value="Genomic_DNA"/>
</dbReference>
<gene>
    <name evidence="1" type="ORF">QTN89_07595</name>
</gene>
<reference evidence="1 2" key="1">
    <citation type="submission" date="2023-06" db="EMBL/GenBank/DDBJ databases">
        <title>Roseiconus lacunae JC819 isolated from Gulf of Mannar region, Tamil Nadu.</title>
        <authorList>
            <person name="Pk S."/>
            <person name="Ch S."/>
            <person name="Ch V.R."/>
        </authorList>
    </citation>
    <scope>NUCLEOTIDE SEQUENCE [LARGE SCALE GENOMIC DNA]</scope>
    <source>
        <strain evidence="1 2">JC819</strain>
    </source>
</reference>
<name>A0ABT7PFM1_9BACT</name>
<protein>
    <recommendedName>
        <fullName evidence="3">Helix-turn-helix domain-containing protein</fullName>
    </recommendedName>
</protein>